<dbReference type="InterPro" id="IPR003340">
    <property type="entry name" value="B3_DNA-bd"/>
</dbReference>
<proteinExistence type="predicted"/>
<dbReference type="EMBL" id="KK914233">
    <property type="protein sequence ID" value="KDP45182.1"/>
    <property type="molecule type" value="Genomic_DNA"/>
</dbReference>
<dbReference type="Gene3D" id="2.40.330.10">
    <property type="entry name" value="DNA-binding pseudobarrel domain"/>
    <property type="match status" value="1"/>
</dbReference>
<dbReference type="GO" id="GO:0003677">
    <property type="term" value="F:DNA binding"/>
    <property type="evidence" value="ECO:0007669"/>
    <property type="project" value="UniProtKB-KW"/>
</dbReference>
<evidence type="ECO:0000256" key="1">
    <source>
        <dbReference type="ARBA" id="ARBA00004123"/>
    </source>
</evidence>
<evidence type="ECO:0000313" key="8">
    <source>
        <dbReference type="Proteomes" id="UP000027138"/>
    </source>
</evidence>
<comment type="subcellular location">
    <subcellularLocation>
        <location evidence="1">Nucleus</location>
    </subcellularLocation>
</comment>
<reference evidence="7 8" key="1">
    <citation type="journal article" date="2014" name="PLoS ONE">
        <title>Global Analysis of Gene Expression Profiles in Physic Nut (Jatropha curcas L.) Seedlings Exposed to Salt Stress.</title>
        <authorList>
            <person name="Zhang L."/>
            <person name="Zhang C."/>
            <person name="Wu P."/>
            <person name="Chen Y."/>
            <person name="Li M."/>
            <person name="Jiang H."/>
            <person name="Wu G."/>
        </authorList>
    </citation>
    <scope>NUCLEOTIDE SEQUENCE [LARGE SCALE GENOMIC DNA]</scope>
    <source>
        <strain evidence="8">cv. GZQX0401</strain>
        <tissue evidence="7">Young leaves</tissue>
    </source>
</reference>
<keyword evidence="5" id="KW-0539">Nucleus</keyword>
<dbReference type="PROSITE" id="PS50863">
    <property type="entry name" value="B3"/>
    <property type="match status" value="1"/>
</dbReference>
<dbReference type="Proteomes" id="UP000027138">
    <property type="component" value="Unassembled WGS sequence"/>
</dbReference>
<dbReference type="CDD" id="cd10017">
    <property type="entry name" value="B3_DNA"/>
    <property type="match status" value="1"/>
</dbReference>
<evidence type="ECO:0000313" key="7">
    <source>
        <dbReference type="EMBL" id="KDP45182.1"/>
    </source>
</evidence>
<evidence type="ECO:0000256" key="5">
    <source>
        <dbReference type="ARBA" id="ARBA00023242"/>
    </source>
</evidence>
<feature type="domain" description="TF-B3" evidence="6">
    <location>
        <begin position="107"/>
        <end position="215"/>
    </location>
</feature>
<dbReference type="PANTHER" id="PTHR31541:SF28">
    <property type="entry name" value="TF-B3 DOMAIN-CONTAINING PROTEIN"/>
    <property type="match status" value="1"/>
</dbReference>
<evidence type="ECO:0000256" key="4">
    <source>
        <dbReference type="ARBA" id="ARBA00023163"/>
    </source>
</evidence>
<dbReference type="SUPFAM" id="SSF101936">
    <property type="entry name" value="DNA-binding pseudobarrel domain"/>
    <property type="match status" value="1"/>
</dbReference>
<evidence type="ECO:0000259" key="6">
    <source>
        <dbReference type="PROSITE" id="PS50863"/>
    </source>
</evidence>
<evidence type="ECO:0000256" key="3">
    <source>
        <dbReference type="ARBA" id="ARBA00023125"/>
    </source>
</evidence>
<keyword evidence="8" id="KW-1185">Reference proteome</keyword>
<dbReference type="GO" id="GO:0005634">
    <property type="term" value="C:nucleus"/>
    <property type="evidence" value="ECO:0007669"/>
    <property type="project" value="UniProtKB-SubCell"/>
</dbReference>
<dbReference type="OrthoDB" id="668173at2759"/>
<organism evidence="7 8">
    <name type="scientific">Jatropha curcas</name>
    <name type="common">Barbados nut</name>
    <dbReference type="NCBI Taxonomy" id="180498"/>
    <lineage>
        <taxon>Eukaryota</taxon>
        <taxon>Viridiplantae</taxon>
        <taxon>Streptophyta</taxon>
        <taxon>Embryophyta</taxon>
        <taxon>Tracheophyta</taxon>
        <taxon>Spermatophyta</taxon>
        <taxon>Magnoliopsida</taxon>
        <taxon>eudicotyledons</taxon>
        <taxon>Gunneridae</taxon>
        <taxon>Pentapetalae</taxon>
        <taxon>rosids</taxon>
        <taxon>fabids</taxon>
        <taxon>Malpighiales</taxon>
        <taxon>Euphorbiaceae</taxon>
        <taxon>Crotonoideae</taxon>
        <taxon>Jatropheae</taxon>
        <taxon>Jatropha</taxon>
    </lineage>
</organism>
<name>A0A067L9U6_JATCU</name>
<dbReference type="AlphaFoldDB" id="A0A067L9U6"/>
<protein>
    <recommendedName>
        <fullName evidence="6">TF-B3 domain-containing protein</fullName>
    </recommendedName>
</protein>
<dbReference type="Pfam" id="PF02362">
    <property type="entry name" value="B3"/>
    <property type="match status" value="1"/>
</dbReference>
<dbReference type="InterPro" id="IPR015300">
    <property type="entry name" value="DNA-bd_pseudobarrel_sf"/>
</dbReference>
<dbReference type="SMART" id="SM01019">
    <property type="entry name" value="B3"/>
    <property type="match status" value="1"/>
</dbReference>
<evidence type="ECO:0000256" key="2">
    <source>
        <dbReference type="ARBA" id="ARBA00023015"/>
    </source>
</evidence>
<keyword evidence="2" id="KW-0805">Transcription regulation</keyword>
<dbReference type="InterPro" id="IPR005508">
    <property type="entry name" value="At2g31720-like"/>
</dbReference>
<dbReference type="PANTHER" id="PTHR31541">
    <property type="entry name" value="B3 DOMAIN PLANT PROTEIN-RELATED"/>
    <property type="match status" value="1"/>
</dbReference>
<gene>
    <name evidence="7" type="ORF">JCGZ_15047</name>
</gene>
<keyword evidence="4" id="KW-0804">Transcription</keyword>
<sequence>MEPVYPEELKEDTAAALTLSSLKHTKFDKKTLSTLHAMKSNFLNHRPSSLTSQPQVQDFPGSRAIIRQLTGQPRSLLQLKIDNYRPADIPPIAKLKGQIGRCSKPFEKQLTSSDVRSDQSRLTLNKAYVERSILPLLNREEGNLDDGIKVTIYDPEGNEYPMTLKMWASKVYVLMGGWKEFYQKQKLRENEDFVTTWFFYNVRTRKFCFAINWRRLPIFAPIKRKVIQNS</sequence>
<keyword evidence="3" id="KW-0238">DNA-binding</keyword>
<accession>A0A067L9U6</accession>